<evidence type="ECO:0000259" key="5">
    <source>
        <dbReference type="Pfam" id="PF00150"/>
    </source>
</evidence>
<proteinExistence type="inferred from homology"/>
<dbReference type="InterPro" id="IPR001547">
    <property type="entry name" value="Glyco_hydro_5"/>
</dbReference>
<comment type="caution">
    <text evidence="6">The sequence shown here is derived from an EMBL/GenBank/DDBJ whole genome shotgun (WGS) entry which is preliminary data.</text>
</comment>
<dbReference type="PANTHER" id="PTHR31263">
    <property type="entry name" value="CELLULASE FAMILY PROTEIN (AFU_ORTHOLOGUE AFUA_5G14560)"/>
    <property type="match status" value="1"/>
</dbReference>
<evidence type="ECO:0000313" key="7">
    <source>
        <dbReference type="Proteomes" id="UP000824890"/>
    </source>
</evidence>
<dbReference type="EMBL" id="JAGKQM010000010">
    <property type="protein sequence ID" value="KAH0907186.1"/>
    <property type="molecule type" value="Genomic_DNA"/>
</dbReference>
<organism evidence="6 7">
    <name type="scientific">Brassica napus</name>
    <name type="common">Rape</name>
    <dbReference type="NCBI Taxonomy" id="3708"/>
    <lineage>
        <taxon>Eukaryota</taxon>
        <taxon>Viridiplantae</taxon>
        <taxon>Streptophyta</taxon>
        <taxon>Embryophyta</taxon>
        <taxon>Tracheophyta</taxon>
        <taxon>Spermatophyta</taxon>
        <taxon>Magnoliopsida</taxon>
        <taxon>eudicotyledons</taxon>
        <taxon>Gunneridae</taxon>
        <taxon>Pentapetalae</taxon>
        <taxon>rosids</taxon>
        <taxon>malvids</taxon>
        <taxon>Brassicales</taxon>
        <taxon>Brassicaceae</taxon>
        <taxon>Brassiceae</taxon>
        <taxon>Brassica</taxon>
    </lineage>
</organism>
<accession>A0ABQ8BQU8</accession>
<evidence type="ECO:0000313" key="6">
    <source>
        <dbReference type="EMBL" id="KAH0907186.1"/>
    </source>
</evidence>
<dbReference type="InterPro" id="IPR017853">
    <property type="entry name" value="GH"/>
</dbReference>
<keyword evidence="3 4" id="KW-0326">Glycosidase</keyword>
<evidence type="ECO:0000256" key="3">
    <source>
        <dbReference type="ARBA" id="ARBA00023295"/>
    </source>
</evidence>
<feature type="domain" description="Glycoside hydrolase family 5" evidence="5">
    <location>
        <begin position="80"/>
        <end position="360"/>
    </location>
</feature>
<dbReference type="Gene3D" id="3.20.20.80">
    <property type="entry name" value="Glycosidases"/>
    <property type="match status" value="1"/>
</dbReference>
<dbReference type="SUPFAM" id="SSF51445">
    <property type="entry name" value="(Trans)glycosidases"/>
    <property type="match status" value="1"/>
</dbReference>
<name>A0ABQ8BQU8_BRANA</name>
<gene>
    <name evidence="6" type="ORF">HID58_039013</name>
</gene>
<dbReference type="Pfam" id="PF00150">
    <property type="entry name" value="Cellulase"/>
    <property type="match status" value="1"/>
</dbReference>
<reference evidence="6 7" key="1">
    <citation type="submission" date="2021-05" db="EMBL/GenBank/DDBJ databases">
        <title>Genome Assembly of Synthetic Allotetraploid Brassica napus Reveals Homoeologous Exchanges between Subgenomes.</title>
        <authorList>
            <person name="Davis J.T."/>
        </authorList>
    </citation>
    <scope>NUCLEOTIDE SEQUENCE [LARGE SCALE GENOMIC DNA]</scope>
    <source>
        <strain evidence="7">cv. Da-Ae</strain>
        <tissue evidence="6">Seedling</tissue>
    </source>
</reference>
<keyword evidence="7" id="KW-1185">Reference proteome</keyword>
<dbReference type="PANTHER" id="PTHR31263:SF48">
    <property type="entry name" value="GLYCOSYL HYDROLASE SUPERFAMILY PROTEIN"/>
    <property type="match status" value="1"/>
</dbReference>
<evidence type="ECO:0000256" key="2">
    <source>
        <dbReference type="ARBA" id="ARBA00022801"/>
    </source>
</evidence>
<evidence type="ECO:0000256" key="4">
    <source>
        <dbReference type="RuleBase" id="RU361153"/>
    </source>
</evidence>
<keyword evidence="2 4" id="KW-0378">Hydrolase</keyword>
<protein>
    <recommendedName>
        <fullName evidence="5">Glycoside hydrolase family 5 domain-containing protein</fullName>
    </recommendedName>
</protein>
<comment type="similarity">
    <text evidence="1 4">Belongs to the glycosyl hydrolase 5 (cellulase A) family.</text>
</comment>
<sequence>MCDSFPKTKSVIDMAKTIFPLTLLLSLLLSSISLTLAADYPLSTKSRWIVNKSGHRVKLACVNWPSHLKPVVAEGLSSQPMDSISKKIKEMGFNCVRLTWPLELMINDTLAFNVTVKQSFERYGLDHELQGIYIHNPSIVNTPLINAVVYSLGRNDVMVILDNHKTVPGWCCSNDDPDAFFGDPKFNPDLWMLGLKKMATIFMDVNNVIGMSLRNELRGYNHTAKDWYTYMQRGAEAVHGSNPNVLVILSGLDFDADLTFLKDRPVNLSFKKKLVLELHWYAFTNGTGQWKSHNVNDFCSQIFTKEHRTGGFLLDQGFPLFLSEFGTDQRGGDFEGNRYMSCMLAWAAEKDIDWAVWALTGVYYFREGKRGVVEAYGMLDANWHHVHNHTYLQRLSVIQPPHKGPGIKHNHHKKIFHPLTGLCLVRKSPCYESELTLGPCTKDEPWSYSHGDRLEIKGGHKSCVEGETSVGRSVKLGKKCTKIKRISATKMHLSFKNNDGLLVCLDVDSDNNIVANHCKCLTGDISCEPASQWFKIF</sequence>
<evidence type="ECO:0000256" key="1">
    <source>
        <dbReference type="ARBA" id="ARBA00005641"/>
    </source>
</evidence>
<dbReference type="Proteomes" id="UP000824890">
    <property type="component" value="Unassembled WGS sequence"/>
</dbReference>